<feature type="region of interest" description="Disordered" evidence="1">
    <location>
        <begin position="64"/>
        <end position="98"/>
    </location>
</feature>
<sequence>MGKIFFKKDGNLFTDEERHQIIKEYLSTDYSKLEIWKKYTSQSKERGHLLRWMRKLGYDSKTKVLKGNSGLRPRSMAKGKQEKKKVVSDSTPSETIQL</sequence>
<dbReference type="EMBL" id="FNAN01000010">
    <property type="protein sequence ID" value="SDF31476.1"/>
    <property type="molecule type" value="Genomic_DNA"/>
</dbReference>
<evidence type="ECO:0000313" key="4">
    <source>
        <dbReference type="Proteomes" id="UP000198748"/>
    </source>
</evidence>
<reference evidence="4" key="1">
    <citation type="submission" date="2016-10" db="EMBL/GenBank/DDBJ databases">
        <authorList>
            <person name="Varghese N."/>
            <person name="Submissions S."/>
        </authorList>
    </citation>
    <scope>NUCLEOTIDE SEQUENCE [LARGE SCALE GENOMIC DNA]</scope>
    <source>
        <strain evidence="4">DSM 25329</strain>
    </source>
</reference>
<name>A0A1G7K2G7_9BACT</name>
<evidence type="ECO:0000313" key="2">
    <source>
        <dbReference type="EMBL" id="SDF31476.1"/>
    </source>
</evidence>
<evidence type="ECO:0000256" key="1">
    <source>
        <dbReference type="SAM" id="MobiDB-lite"/>
    </source>
</evidence>
<feature type="non-terminal residue" evidence="2">
    <location>
        <position position="98"/>
    </location>
</feature>
<accession>A0A1G7K2G7</accession>
<dbReference type="RefSeq" id="WP_143016862.1">
    <property type="nucleotide sequence ID" value="NZ_FNAN01000010.1"/>
</dbReference>
<dbReference type="Proteomes" id="UP000198748">
    <property type="component" value="Unassembled WGS sequence"/>
</dbReference>
<reference evidence="2" key="2">
    <citation type="submission" date="2016-10" db="EMBL/GenBank/DDBJ databases">
        <authorList>
            <person name="de Groot N.N."/>
        </authorList>
    </citation>
    <scope>NUCLEOTIDE SEQUENCE [LARGE SCALE GENOMIC DNA]</scope>
    <source>
        <strain evidence="2">DSM 25329</strain>
    </source>
</reference>
<gene>
    <name evidence="2" type="ORF">SAMN04487996_1101</name>
    <name evidence="3" type="ORF">SAMN04487996_13629</name>
</gene>
<dbReference type="OrthoDB" id="826738at2"/>
<keyword evidence="4" id="KW-1185">Reference proteome</keyword>
<feature type="compositionally biased region" description="Polar residues" evidence="1">
    <location>
        <begin position="88"/>
        <end position="98"/>
    </location>
</feature>
<proteinExistence type="predicted"/>
<organism evidence="2 4">
    <name type="scientific">Dyadobacter soli</name>
    <dbReference type="NCBI Taxonomy" id="659014"/>
    <lineage>
        <taxon>Bacteria</taxon>
        <taxon>Pseudomonadati</taxon>
        <taxon>Bacteroidota</taxon>
        <taxon>Cytophagia</taxon>
        <taxon>Cytophagales</taxon>
        <taxon>Spirosomataceae</taxon>
        <taxon>Dyadobacter</taxon>
    </lineage>
</organism>
<evidence type="ECO:0000313" key="3">
    <source>
        <dbReference type="EMBL" id="SDH41748.1"/>
    </source>
</evidence>
<dbReference type="AlphaFoldDB" id="A0A1G7K2G7"/>
<dbReference type="EMBL" id="FNAN01000036">
    <property type="protein sequence ID" value="SDH41748.1"/>
    <property type="molecule type" value="Genomic_DNA"/>
</dbReference>
<protein>
    <submittedName>
        <fullName evidence="2">Uncharacterized protein</fullName>
    </submittedName>
</protein>